<accession>A0ABQ6FL18</accession>
<sequence length="114" mass="13460">MGNIQQYDFGDIEFVTTIRTSRPYADVEAIVKRILIDHGATIEESEQHWTVHFPEGTRRIEIWPRADSTRFRITFPDRYQIYETVTRYGISTLRYPSDEFPQAILQKYGYANPP</sequence>
<evidence type="ECO:0000313" key="1">
    <source>
        <dbReference type="EMBL" id="GLV54387.1"/>
    </source>
</evidence>
<protein>
    <submittedName>
        <fullName evidence="1">Uncharacterized protein</fullName>
    </submittedName>
</protein>
<dbReference type="Proteomes" id="UP001344906">
    <property type="component" value="Unassembled WGS sequence"/>
</dbReference>
<name>A0ABQ6FL18_9CHLR</name>
<reference evidence="1 2" key="1">
    <citation type="submission" date="2023-02" db="EMBL/GenBank/DDBJ databases">
        <title>Dictyobacter halimunensis sp. nov., a new member of the class Ktedonobacteria from forest soil in a geothermal area.</title>
        <authorList>
            <person name="Rachmania M.K."/>
            <person name="Ningsih F."/>
            <person name="Sakai Y."/>
            <person name="Yabe S."/>
            <person name="Yokota A."/>
            <person name="Sjamsuridzal W."/>
        </authorList>
    </citation>
    <scope>NUCLEOTIDE SEQUENCE [LARGE SCALE GENOMIC DNA]</scope>
    <source>
        <strain evidence="1 2">S3.2.2.5</strain>
    </source>
</reference>
<proteinExistence type="predicted"/>
<comment type="caution">
    <text evidence="1">The sequence shown here is derived from an EMBL/GenBank/DDBJ whole genome shotgun (WGS) entry which is preliminary data.</text>
</comment>
<evidence type="ECO:0000313" key="2">
    <source>
        <dbReference type="Proteomes" id="UP001344906"/>
    </source>
</evidence>
<gene>
    <name evidence="1" type="ORF">KDH_12340</name>
</gene>
<dbReference type="EMBL" id="BSRI01000001">
    <property type="protein sequence ID" value="GLV54387.1"/>
    <property type="molecule type" value="Genomic_DNA"/>
</dbReference>
<keyword evidence="2" id="KW-1185">Reference proteome</keyword>
<organism evidence="1 2">
    <name type="scientific">Dictyobacter halimunensis</name>
    <dbReference type="NCBI Taxonomy" id="3026934"/>
    <lineage>
        <taxon>Bacteria</taxon>
        <taxon>Bacillati</taxon>
        <taxon>Chloroflexota</taxon>
        <taxon>Ktedonobacteria</taxon>
        <taxon>Ktedonobacterales</taxon>
        <taxon>Dictyobacteraceae</taxon>
        <taxon>Dictyobacter</taxon>
    </lineage>
</organism>
<dbReference type="RefSeq" id="WP_338248067.1">
    <property type="nucleotide sequence ID" value="NZ_BSRI01000001.1"/>
</dbReference>